<feature type="transmembrane region" description="Helical" evidence="2">
    <location>
        <begin position="176"/>
        <end position="201"/>
    </location>
</feature>
<keyword evidence="2" id="KW-0812">Transmembrane</keyword>
<dbReference type="Proteomes" id="UP000054466">
    <property type="component" value="Unassembled WGS sequence"/>
</dbReference>
<evidence type="ECO:0000313" key="3">
    <source>
        <dbReference type="EMBL" id="KIW26733.1"/>
    </source>
</evidence>
<dbReference type="RefSeq" id="XP_016246949.1">
    <property type="nucleotide sequence ID" value="XM_016393530.1"/>
</dbReference>
<gene>
    <name evidence="3" type="ORF">PV07_06543</name>
</gene>
<dbReference type="EMBL" id="KN847043">
    <property type="protein sequence ID" value="KIW26733.1"/>
    <property type="molecule type" value="Genomic_DNA"/>
</dbReference>
<feature type="transmembrane region" description="Helical" evidence="2">
    <location>
        <begin position="144"/>
        <end position="164"/>
    </location>
</feature>
<feature type="compositionally biased region" description="Basic and acidic residues" evidence="1">
    <location>
        <begin position="28"/>
        <end position="41"/>
    </location>
</feature>
<reference evidence="3 4" key="1">
    <citation type="submission" date="2015-01" db="EMBL/GenBank/DDBJ databases">
        <title>The Genome Sequence of Cladophialophora immunda CBS83496.</title>
        <authorList>
            <consortium name="The Broad Institute Genomics Platform"/>
            <person name="Cuomo C."/>
            <person name="de Hoog S."/>
            <person name="Gorbushina A."/>
            <person name="Stielow B."/>
            <person name="Teixiera M."/>
            <person name="Abouelleil A."/>
            <person name="Chapman S.B."/>
            <person name="Priest M."/>
            <person name="Young S.K."/>
            <person name="Wortman J."/>
            <person name="Nusbaum C."/>
            <person name="Birren B."/>
        </authorList>
    </citation>
    <scope>NUCLEOTIDE SEQUENCE [LARGE SCALE GENOMIC DNA]</scope>
    <source>
        <strain evidence="3 4">CBS 83496</strain>
    </source>
</reference>
<dbReference type="HOGENOM" id="CLU_101426_0_0_1"/>
<feature type="transmembrane region" description="Helical" evidence="2">
    <location>
        <begin position="113"/>
        <end position="132"/>
    </location>
</feature>
<accession>A0A0D2C6C8</accession>
<keyword evidence="4" id="KW-1185">Reference proteome</keyword>
<keyword evidence="2" id="KW-0472">Membrane</keyword>
<feature type="region of interest" description="Disordered" evidence="1">
    <location>
        <begin position="1"/>
        <end position="47"/>
    </location>
</feature>
<dbReference type="AlphaFoldDB" id="A0A0D2C6C8"/>
<dbReference type="VEuPathDB" id="FungiDB:PV07_06543"/>
<keyword evidence="2" id="KW-1133">Transmembrane helix</keyword>
<evidence type="ECO:0000256" key="2">
    <source>
        <dbReference type="SAM" id="Phobius"/>
    </source>
</evidence>
<organism evidence="3 4">
    <name type="scientific">Cladophialophora immunda</name>
    <dbReference type="NCBI Taxonomy" id="569365"/>
    <lineage>
        <taxon>Eukaryota</taxon>
        <taxon>Fungi</taxon>
        <taxon>Dikarya</taxon>
        <taxon>Ascomycota</taxon>
        <taxon>Pezizomycotina</taxon>
        <taxon>Eurotiomycetes</taxon>
        <taxon>Chaetothyriomycetidae</taxon>
        <taxon>Chaetothyriales</taxon>
        <taxon>Herpotrichiellaceae</taxon>
        <taxon>Cladophialophora</taxon>
    </lineage>
</organism>
<name>A0A0D2C6C8_9EURO</name>
<evidence type="ECO:0000313" key="4">
    <source>
        <dbReference type="Proteomes" id="UP000054466"/>
    </source>
</evidence>
<proteinExistence type="predicted"/>
<dbReference type="GeneID" id="27345737"/>
<protein>
    <submittedName>
        <fullName evidence="3">Uncharacterized protein</fullName>
    </submittedName>
</protein>
<evidence type="ECO:0000256" key="1">
    <source>
        <dbReference type="SAM" id="MobiDB-lite"/>
    </source>
</evidence>
<dbReference type="OrthoDB" id="4132170at2759"/>
<sequence length="202" mass="22269">MATPPRFPSLSPDQSQNTSREADDVELNEMRSGLEPRRDAPSPRPLSEITLIGTSPTYAVPPYSIGQIDGASGPATTTRSVRFRLDEPDQTRVQRALWRSRIRGTLEATVKKLIFLSYFTSNAAMLIRMAIKASHGTQMQYDEALGWAFLQFLMLIVLLLRYLWFSIMASQMGLPGSLRLAAACGGTLFLGGGLGVLPLFFI</sequence>